<protein>
    <recommendedName>
        <fullName evidence="6">Carboxypeptidase</fullName>
        <ecNumber evidence="6">3.4.16.-</ecNumber>
    </recommendedName>
</protein>
<gene>
    <name evidence="8" type="ORF">BDV30DRAFT_244043</name>
</gene>
<keyword evidence="6" id="KW-0732">Signal</keyword>
<dbReference type="InterPro" id="IPR001563">
    <property type="entry name" value="Peptidase_S10"/>
</dbReference>
<dbReference type="Pfam" id="PF00450">
    <property type="entry name" value="Peptidase_S10"/>
    <property type="match status" value="1"/>
</dbReference>
<dbReference type="InterPro" id="IPR018202">
    <property type="entry name" value="Ser_caboxypep_ser_AS"/>
</dbReference>
<evidence type="ECO:0000256" key="3">
    <source>
        <dbReference type="ARBA" id="ARBA00022670"/>
    </source>
</evidence>
<dbReference type="AlphaFoldDB" id="A0A5N6IN01"/>
<evidence type="ECO:0000256" key="6">
    <source>
        <dbReference type="RuleBase" id="RU361156"/>
    </source>
</evidence>
<dbReference type="InterPro" id="IPR029058">
    <property type="entry name" value="AB_hydrolase_fold"/>
</dbReference>
<dbReference type="SUPFAM" id="SSF53474">
    <property type="entry name" value="alpha/beta-Hydrolases"/>
    <property type="match status" value="1"/>
</dbReference>
<dbReference type="Gene3D" id="3.40.50.1820">
    <property type="entry name" value="alpha/beta hydrolase"/>
    <property type="match status" value="1"/>
</dbReference>
<evidence type="ECO:0000313" key="9">
    <source>
        <dbReference type="Proteomes" id="UP000326289"/>
    </source>
</evidence>
<evidence type="ECO:0000256" key="5">
    <source>
        <dbReference type="ARBA" id="ARBA00023180"/>
    </source>
</evidence>
<dbReference type="PRINTS" id="PR00724">
    <property type="entry name" value="CRBOXYPTASEC"/>
</dbReference>
<sequence>MRGYEFLSVLPLVAASWALPGSTPASVGRRQLPKNPTGVKTLITANNVTIRYKEPGAEGVCETTPGVKSYSGYVDTSPESHTFFWFFEARHNPETAPITLWLNGGPGSDSLIGLFEELGPCHVNSTFDDYINPHSWNEVSNLLFLSQPLGVGFSYSDTVDGSINPVTGVVENSSFAGVQGRYPTIDATLIADTTNLAAEAAWEILQGFLSGLPNLDSRVQSKDFSLWTESYGGHYGPAFFNHFYEQNERIANGTVNGVQLNFNSLGIINGIIDEAIQAPYYPEFAVNNTYGIKAVNETVYNYMKFANQMPNGCQDLISTCKQTNRTALADYALCTEATNMCRDNVEGPYYAFGGRGVYDIRHPYDDPTPPSYYNKFLAKDSVMDAIGVNINYTQSNNDVYYAFQQTGDFVWPNFIEDLEEILALPVRVSLIYGDADYICNWFGGQAVSLAANYSQAAQFRSAGYTPLKVNGVEYGETREYGNFSFTRVYEAGHEVPYYQPIASLQLFNRTIFGWDIAEGQKKIWPSYKTNGTATATHTQSSVPLPTATSMSSTGVCVERHSSNP</sequence>
<dbReference type="PROSITE" id="PS00131">
    <property type="entry name" value="CARBOXYPEPT_SER_SER"/>
    <property type="match status" value="1"/>
</dbReference>
<name>A0A5N6IN01_9EURO</name>
<dbReference type="GO" id="GO:0004185">
    <property type="term" value="F:serine-type carboxypeptidase activity"/>
    <property type="evidence" value="ECO:0007669"/>
    <property type="project" value="UniProtKB-UniRule"/>
</dbReference>
<dbReference type="FunFam" id="3.40.50.1820:FF:000125">
    <property type="entry name" value="Carboxypeptidase"/>
    <property type="match status" value="1"/>
</dbReference>
<dbReference type="PANTHER" id="PTHR11802">
    <property type="entry name" value="SERINE PROTEASE FAMILY S10 SERINE CARBOXYPEPTIDASE"/>
    <property type="match status" value="1"/>
</dbReference>
<keyword evidence="3 6" id="KW-0645">Protease</keyword>
<keyword evidence="2 6" id="KW-0121">Carboxypeptidase</keyword>
<dbReference type="Proteomes" id="UP000326289">
    <property type="component" value="Unassembled WGS sequence"/>
</dbReference>
<dbReference type="EMBL" id="ML732890">
    <property type="protein sequence ID" value="KAB8267758.1"/>
    <property type="molecule type" value="Genomic_DNA"/>
</dbReference>
<keyword evidence="4 6" id="KW-0378">Hydrolase</keyword>
<evidence type="ECO:0000256" key="2">
    <source>
        <dbReference type="ARBA" id="ARBA00022645"/>
    </source>
</evidence>
<dbReference type="GO" id="GO:0006508">
    <property type="term" value="P:proteolysis"/>
    <property type="evidence" value="ECO:0007669"/>
    <property type="project" value="UniProtKB-KW"/>
</dbReference>
<evidence type="ECO:0000256" key="1">
    <source>
        <dbReference type="ARBA" id="ARBA00009431"/>
    </source>
</evidence>
<keyword evidence="5" id="KW-0325">Glycoprotein</keyword>
<dbReference type="GO" id="GO:0000324">
    <property type="term" value="C:fungal-type vacuole"/>
    <property type="evidence" value="ECO:0007669"/>
    <property type="project" value="TreeGrafter"/>
</dbReference>
<reference evidence="8 9" key="1">
    <citation type="submission" date="2019-04" db="EMBL/GenBank/DDBJ databases">
        <title>Fungal friends and foes A comparative genomics study of 23 Aspergillus species from section Flavi.</title>
        <authorList>
            <consortium name="DOE Joint Genome Institute"/>
            <person name="Kjaerbolling I."/>
            <person name="Vesth T.C."/>
            <person name="Frisvad J.C."/>
            <person name="Nybo J.L."/>
            <person name="Theobald S."/>
            <person name="Kildgaard S."/>
            <person name="Petersen T.I."/>
            <person name="Kuo A."/>
            <person name="Sato A."/>
            <person name="Lyhne E.K."/>
            <person name="Kogle M.E."/>
            <person name="Wiebenga A."/>
            <person name="Kun R.S."/>
            <person name="Lubbers R.J."/>
            <person name="Makela M.R."/>
            <person name="Barry K."/>
            <person name="Chovatia M."/>
            <person name="Clum A."/>
            <person name="Daum C."/>
            <person name="Haridas S."/>
            <person name="He G."/>
            <person name="LaButti K."/>
            <person name="Lipzen A."/>
            <person name="Mondo S."/>
            <person name="Pangilinan J."/>
            <person name="Riley R."/>
            <person name="Salamov A."/>
            <person name="Simmons B.A."/>
            <person name="Magnuson J.K."/>
            <person name="Henrissat B."/>
            <person name="Mortensen U.H."/>
            <person name="Larsen T.O."/>
            <person name="De vries R.P."/>
            <person name="Grigoriev I.V."/>
            <person name="Machida M."/>
            <person name="Baker S.E."/>
            <person name="Andersen M.R."/>
        </authorList>
    </citation>
    <scope>NUCLEOTIDE SEQUENCE [LARGE SCALE GENOMIC DNA]</scope>
    <source>
        <strain evidence="8 9">CBS 117635</strain>
    </source>
</reference>
<accession>A0A5N6IN01</accession>
<evidence type="ECO:0000256" key="4">
    <source>
        <dbReference type="ARBA" id="ARBA00022801"/>
    </source>
</evidence>
<evidence type="ECO:0000256" key="7">
    <source>
        <dbReference type="SAM" id="MobiDB-lite"/>
    </source>
</evidence>
<evidence type="ECO:0000313" key="8">
    <source>
        <dbReference type="EMBL" id="KAB8267758.1"/>
    </source>
</evidence>
<comment type="similarity">
    <text evidence="1 6">Belongs to the peptidase S10 family.</text>
</comment>
<organism evidence="8 9">
    <name type="scientific">Aspergillus minisclerotigenes</name>
    <dbReference type="NCBI Taxonomy" id="656917"/>
    <lineage>
        <taxon>Eukaryota</taxon>
        <taxon>Fungi</taxon>
        <taxon>Dikarya</taxon>
        <taxon>Ascomycota</taxon>
        <taxon>Pezizomycotina</taxon>
        <taxon>Eurotiomycetes</taxon>
        <taxon>Eurotiomycetidae</taxon>
        <taxon>Eurotiales</taxon>
        <taxon>Aspergillaceae</taxon>
        <taxon>Aspergillus</taxon>
        <taxon>Aspergillus subgen. Circumdati</taxon>
    </lineage>
</organism>
<dbReference type="EC" id="3.4.16.-" evidence="6"/>
<dbReference type="PANTHER" id="PTHR11802:SF131">
    <property type="entry name" value="CARBOXYPEPTIDASE"/>
    <property type="match status" value="1"/>
</dbReference>
<feature type="chain" id="PRO_5031607544" description="Carboxypeptidase" evidence="6">
    <location>
        <begin position="19"/>
        <end position="564"/>
    </location>
</feature>
<proteinExistence type="inferred from homology"/>
<keyword evidence="9" id="KW-1185">Reference proteome</keyword>
<feature type="compositionally biased region" description="Polar residues" evidence="7">
    <location>
        <begin position="535"/>
        <end position="554"/>
    </location>
</feature>
<feature type="signal peptide" evidence="6">
    <location>
        <begin position="1"/>
        <end position="18"/>
    </location>
</feature>
<feature type="region of interest" description="Disordered" evidence="7">
    <location>
        <begin position="535"/>
        <end position="564"/>
    </location>
</feature>